<evidence type="ECO:0000313" key="2">
    <source>
        <dbReference type="EMBL" id="KAA6372432.1"/>
    </source>
</evidence>
<organism evidence="2 3">
    <name type="scientific">Streblomastix strix</name>
    <dbReference type="NCBI Taxonomy" id="222440"/>
    <lineage>
        <taxon>Eukaryota</taxon>
        <taxon>Metamonada</taxon>
        <taxon>Preaxostyla</taxon>
        <taxon>Oxymonadida</taxon>
        <taxon>Streblomastigidae</taxon>
        <taxon>Streblomastix</taxon>
    </lineage>
</organism>
<dbReference type="InterPro" id="IPR011047">
    <property type="entry name" value="Quinoprotein_ADH-like_sf"/>
</dbReference>
<reference evidence="2 3" key="1">
    <citation type="submission" date="2019-03" db="EMBL/GenBank/DDBJ databases">
        <title>Single cell metagenomics reveals metabolic interactions within the superorganism composed of flagellate Streblomastix strix and complex community of Bacteroidetes bacteria on its surface.</title>
        <authorList>
            <person name="Treitli S.C."/>
            <person name="Kolisko M."/>
            <person name="Husnik F."/>
            <person name="Keeling P."/>
            <person name="Hampl V."/>
        </authorList>
    </citation>
    <scope>NUCLEOTIDE SEQUENCE [LARGE SCALE GENOMIC DNA]</scope>
    <source>
        <strain evidence="2">ST1C</strain>
    </source>
</reference>
<name>A0A5J4UQV3_9EUKA</name>
<accession>A0A5J4UQV3</accession>
<protein>
    <recommendedName>
        <fullName evidence="1">DDB1- and CUL4-associated factor 12 beta-propeller domain-containing protein</fullName>
    </recommendedName>
</protein>
<dbReference type="SUPFAM" id="SSF50998">
    <property type="entry name" value="Quinoprotein alcohol dehydrogenase-like"/>
    <property type="match status" value="1"/>
</dbReference>
<dbReference type="Gene3D" id="2.130.10.10">
    <property type="entry name" value="YVTN repeat-like/Quinoprotein amine dehydrogenase"/>
    <property type="match status" value="1"/>
</dbReference>
<dbReference type="InterPro" id="IPR056151">
    <property type="entry name" value="Beta-prop_DCAF12"/>
</dbReference>
<evidence type="ECO:0000313" key="3">
    <source>
        <dbReference type="Proteomes" id="UP000324800"/>
    </source>
</evidence>
<evidence type="ECO:0000259" key="1">
    <source>
        <dbReference type="Pfam" id="PF23760"/>
    </source>
</evidence>
<proteinExistence type="predicted"/>
<dbReference type="OrthoDB" id="9610195at2759"/>
<comment type="caution">
    <text evidence="2">The sequence shown here is derived from an EMBL/GenBank/DDBJ whole genome shotgun (WGS) entry which is preliminary data.</text>
</comment>
<sequence>MQSGSRKCSELVAQRHRVLTLREEEIICHRKIDKVFSSVWVNNNLCFFGTKDSKLGMLDANSKKIFFHQLPPSRIPFNGLSSGIRALGKNAGGDLIACTGENSQDLVVFEAIGQRPVALLEGMQDWVFGCAWIGDRTVAGCGRDGTVRDFTALVECEDSGCYCIGSYSHALL</sequence>
<dbReference type="Pfam" id="PF23760">
    <property type="entry name" value="Beta-prop_DCAF12"/>
    <property type="match status" value="1"/>
</dbReference>
<dbReference type="AlphaFoldDB" id="A0A5J4UQV3"/>
<feature type="non-terminal residue" evidence="2">
    <location>
        <position position="172"/>
    </location>
</feature>
<dbReference type="Proteomes" id="UP000324800">
    <property type="component" value="Unassembled WGS sequence"/>
</dbReference>
<gene>
    <name evidence="2" type="ORF">EZS28_032041</name>
</gene>
<dbReference type="EMBL" id="SNRW01013605">
    <property type="protein sequence ID" value="KAA6372432.1"/>
    <property type="molecule type" value="Genomic_DNA"/>
</dbReference>
<dbReference type="InterPro" id="IPR015943">
    <property type="entry name" value="WD40/YVTN_repeat-like_dom_sf"/>
</dbReference>
<feature type="domain" description="DDB1- and CUL4-associated factor 12 beta-propeller" evidence="1">
    <location>
        <begin position="30"/>
        <end position="147"/>
    </location>
</feature>